<feature type="compositionally biased region" description="Basic and acidic residues" evidence="1">
    <location>
        <begin position="167"/>
        <end position="177"/>
    </location>
</feature>
<feature type="region of interest" description="Disordered" evidence="1">
    <location>
        <begin position="167"/>
        <end position="196"/>
    </location>
</feature>
<sequence length="196" mass="22689">MSKVRGYHILYYREFLRGVERATLKERVTYLPNFTTDIDSNTSMLTMAPLASFYSTSESAKLKYFNDRAPGMMCTTLVEHLEEELENIIRYADYLWQLEEKICGLEVEPWFPSEADASSSQLNAKVPKPLTNLCSTKGTTLVRDVERDQKRFKVYTQLTKEKEERLKAKEDEAKVRFSEVNQTTEKADGKEDEGDL</sequence>
<organism evidence="2 3">
    <name type="scientific">Angomonas deanei</name>
    <dbReference type="NCBI Taxonomy" id="59799"/>
    <lineage>
        <taxon>Eukaryota</taxon>
        <taxon>Discoba</taxon>
        <taxon>Euglenozoa</taxon>
        <taxon>Kinetoplastea</taxon>
        <taxon>Metakinetoplastina</taxon>
        <taxon>Trypanosomatida</taxon>
        <taxon>Trypanosomatidae</taxon>
        <taxon>Strigomonadinae</taxon>
        <taxon>Angomonas</taxon>
    </lineage>
</organism>
<dbReference type="AlphaFoldDB" id="A0A7G2CDK9"/>
<name>A0A7G2CDK9_9TRYP</name>
<evidence type="ECO:0000313" key="2">
    <source>
        <dbReference type="EMBL" id="CAD2216222.1"/>
    </source>
</evidence>
<evidence type="ECO:0000256" key="1">
    <source>
        <dbReference type="SAM" id="MobiDB-lite"/>
    </source>
</evidence>
<reference evidence="2 3" key="1">
    <citation type="submission" date="2020-08" db="EMBL/GenBank/DDBJ databases">
        <authorList>
            <person name="Newling K."/>
            <person name="Davey J."/>
            <person name="Forrester S."/>
        </authorList>
    </citation>
    <scope>NUCLEOTIDE SEQUENCE [LARGE SCALE GENOMIC DNA]</scope>
    <source>
        <strain evidence="3">Crithidia deanei Carvalho (ATCC PRA-265)</strain>
    </source>
</reference>
<keyword evidence="3" id="KW-1185">Reference proteome</keyword>
<proteinExistence type="predicted"/>
<evidence type="ECO:0000313" key="3">
    <source>
        <dbReference type="Proteomes" id="UP000515908"/>
    </source>
</evidence>
<dbReference type="VEuPathDB" id="TriTrypDB:ADEAN_000368300"/>
<dbReference type="EMBL" id="LR877150">
    <property type="protein sequence ID" value="CAD2216222.1"/>
    <property type="molecule type" value="Genomic_DNA"/>
</dbReference>
<accession>A0A7G2CDK9</accession>
<dbReference type="Proteomes" id="UP000515908">
    <property type="component" value="Chromosome 06"/>
</dbReference>
<protein>
    <submittedName>
        <fullName evidence="2">Uncharacterized protein</fullName>
    </submittedName>
</protein>
<gene>
    <name evidence="2" type="ORF">ADEAN_000368300</name>
</gene>